<dbReference type="GO" id="GO:0009279">
    <property type="term" value="C:cell outer membrane"/>
    <property type="evidence" value="ECO:0007669"/>
    <property type="project" value="TreeGrafter"/>
</dbReference>
<dbReference type="Gene3D" id="2.60.40.1120">
    <property type="entry name" value="Carboxypeptidase-like, regulatory domain"/>
    <property type="match status" value="1"/>
</dbReference>
<dbReference type="InterPro" id="IPR008969">
    <property type="entry name" value="CarboxyPept-like_regulatory"/>
</dbReference>
<evidence type="ECO:0000259" key="3">
    <source>
        <dbReference type="Pfam" id="PF07715"/>
    </source>
</evidence>
<comment type="caution">
    <text evidence="4">The sequence shown here is derived from an EMBL/GenBank/DDBJ whole genome shotgun (WGS) entry which is preliminary data.</text>
</comment>
<organism evidence="4 5">
    <name type="scientific">Sunxiuqinia elliptica</name>
    <dbReference type="NCBI Taxonomy" id="655355"/>
    <lineage>
        <taxon>Bacteria</taxon>
        <taxon>Pseudomonadati</taxon>
        <taxon>Bacteroidota</taxon>
        <taxon>Bacteroidia</taxon>
        <taxon>Marinilabiliales</taxon>
        <taxon>Prolixibacteraceae</taxon>
        <taxon>Sunxiuqinia</taxon>
    </lineage>
</organism>
<dbReference type="OrthoDB" id="9803050at2"/>
<dbReference type="RefSeq" id="WP_133464714.1">
    <property type="nucleotide sequence ID" value="NZ_SNWI01000003.1"/>
</dbReference>
<evidence type="ECO:0000313" key="4">
    <source>
        <dbReference type="EMBL" id="TDO03367.1"/>
    </source>
</evidence>
<keyword evidence="1 2" id="KW-0732">Signal</keyword>
<dbReference type="InterPro" id="IPR037066">
    <property type="entry name" value="Plug_dom_sf"/>
</dbReference>
<protein>
    <submittedName>
        <fullName evidence="4">TonB-dependent receptor-like protein</fullName>
    </submittedName>
</protein>
<dbReference type="GO" id="GO:0044718">
    <property type="term" value="P:siderophore transmembrane transport"/>
    <property type="evidence" value="ECO:0007669"/>
    <property type="project" value="TreeGrafter"/>
</dbReference>
<sequence>MRKILFLLLFFPLWCLGQDDFQLTGYVEDISTGERLIGATLVETSSGVGAVSNAYGFFSMSLPRGKQKLEVRFVGYQNNTLFVNLQQDSLIFISLDPGVSLDEVVVKASAPKETHRELSSLTYQRLNMAQIDRIPVVLGERDILKSLQYLPGVKGGRENTTTYNVRGGSADQNLILLDGVPVYNVSHVFGFFSTFNNDAIKGASFYKGGIPARYGGRLSSVLDVTMKEGNLKRNSGVFSISPISARFTLEEPIKQDTASWLFSVRRSFLDLPLLLYQNLSGLDQTYGFKFYDLNVKANWIINERNRLYVSMYTGRDRQFHRSKDEEGITDKNHYQWGNLTGVARWNKILSPRLFSNFSAYFSRYKFAIKGKSDGGSTKSLFESSSKLWDYSLKADLEYYAGKSYLSRFGGKVSHLVFKPNIIQIVNQEYDITMNDEYSKQANSIEGYQENEFQFGRLNMNAGIRFSAYFADGKKYLDWQPRLGIGLDLGNGYQLSTSYMRMTQYIHQLSNSSLGMPTDLWVASTGNVRPEVGKQVALGIERRFNSTYKAGIEAYYKTMDHVIRFQEGETFVNTNDNNWEERLLSGKGRSYGSEFFIQKEKGRLTGMVSYTLAWSERQFEEVNKGNWFPFKYDRRHDLSLLMEYDLGEKYQKQRSLSLGFTFQSGNNLSIPDTEVPGLVLPGMEEYASESLPNWFKSRRTYDNPNNFKMPAFHHLDIGYTTKLKRTERKNYTWTFSLYNVYSRMNPWYYYKRNDKVRSISVFPIIPSVSFTYKW</sequence>
<evidence type="ECO:0000256" key="1">
    <source>
        <dbReference type="ARBA" id="ARBA00022729"/>
    </source>
</evidence>
<feature type="domain" description="TonB-dependent receptor plug" evidence="3">
    <location>
        <begin position="139"/>
        <end position="217"/>
    </location>
</feature>
<proteinExistence type="predicted"/>
<dbReference type="Gene3D" id="2.170.130.10">
    <property type="entry name" value="TonB-dependent receptor, plug domain"/>
    <property type="match status" value="1"/>
</dbReference>
<evidence type="ECO:0000256" key="2">
    <source>
        <dbReference type="SAM" id="SignalP"/>
    </source>
</evidence>
<name>A0A4R6H635_9BACT</name>
<evidence type="ECO:0000313" key="5">
    <source>
        <dbReference type="Proteomes" id="UP000294848"/>
    </source>
</evidence>
<dbReference type="AlphaFoldDB" id="A0A4R6H635"/>
<dbReference type="SUPFAM" id="SSF49464">
    <property type="entry name" value="Carboxypeptidase regulatory domain-like"/>
    <property type="match status" value="1"/>
</dbReference>
<dbReference type="Pfam" id="PF07715">
    <property type="entry name" value="Plug"/>
    <property type="match status" value="1"/>
</dbReference>
<dbReference type="InterPro" id="IPR039426">
    <property type="entry name" value="TonB-dep_rcpt-like"/>
</dbReference>
<dbReference type="InterPro" id="IPR012910">
    <property type="entry name" value="Plug_dom"/>
</dbReference>
<feature type="signal peptide" evidence="2">
    <location>
        <begin position="1"/>
        <end position="17"/>
    </location>
</feature>
<dbReference type="Proteomes" id="UP000294848">
    <property type="component" value="Unassembled WGS sequence"/>
</dbReference>
<accession>A0A4R6H635</accession>
<feature type="chain" id="PRO_5020246242" evidence="2">
    <location>
        <begin position="18"/>
        <end position="773"/>
    </location>
</feature>
<dbReference type="PANTHER" id="PTHR30069">
    <property type="entry name" value="TONB-DEPENDENT OUTER MEMBRANE RECEPTOR"/>
    <property type="match status" value="1"/>
</dbReference>
<dbReference type="EMBL" id="SNWI01000003">
    <property type="protein sequence ID" value="TDO03367.1"/>
    <property type="molecule type" value="Genomic_DNA"/>
</dbReference>
<dbReference type="GO" id="GO:0015344">
    <property type="term" value="F:siderophore uptake transmembrane transporter activity"/>
    <property type="evidence" value="ECO:0007669"/>
    <property type="project" value="TreeGrafter"/>
</dbReference>
<reference evidence="4 5" key="1">
    <citation type="submission" date="2019-03" db="EMBL/GenBank/DDBJ databases">
        <title>Freshwater and sediment microbial communities from various areas in North America, analyzing microbe dynamics in response to fracking.</title>
        <authorList>
            <person name="Lamendella R."/>
        </authorList>
    </citation>
    <scope>NUCLEOTIDE SEQUENCE [LARGE SCALE GENOMIC DNA]</scope>
    <source>
        <strain evidence="4 5">114D</strain>
    </source>
</reference>
<keyword evidence="4" id="KW-0675">Receptor</keyword>
<dbReference type="Pfam" id="PF13715">
    <property type="entry name" value="CarbopepD_reg_2"/>
    <property type="match status" value="1"/>
</dbReference>
<dbReference type="SUPFAM" id="SSF56935">
    <property type="entry name" value="Porins"/>
    <property type="match status" value="1"/>
</dbReference>
<dbReference type="PANTHER" id="PTHR30069:SF29">
    <property type="entry name" value="HEMOGLOBIN AND HEMOGLOBIN-HAPTOGLOBIN-BINDING PROTEIN 1-RELATED"/>
    <property type="match status" value="1"/>
</dbReference>
<gene>
    <name evidence="4" type="ORF">DET52_103312</name>
</gene>